<comment type="caution">
    <text evidence="3">The sequence shown here is derived from an EMBL/GenBank/DDBJ whole genome shotgun (WGS) entry which is preliminary data.</text>
</comment>
<evidence type="ECO:0000256" key="1">
    <source>
        <dbReference type="SAM" id="Phobius"/>
    </source>
</evidence>
<accession>A0A2S9JHD5</accession>
<keyword evidence="1" id="KW-1133">Transmembrane helix</keyword>
<name>A0A2S9JHD5_9HYPH</name>
<dbReference type="Proteomes" id="UP000238563">
    <property type="component" value="Unassembled WGS sequence"/>
</dbReference>
<feature type="transmembrane region" description="Helical" evidence="1">
    <location>
        <begin position="136"/>
        <end position="155"/>
    </location>
</feature>
<sequence>MSLNRLSHIDGLRAIAALSVLVQHMFGDLLRSSAAGPGPLFSFASQSIDNIDLGRFGVVLFFLISGFVVPFSIRGDRPLKRFAISRLFRLYPALWVAIAALTVLYWSDGNTPSLTTITANLTMAPTLFGKTWLSSIYWTLFIELVFYFLAAALFATRLLFDFRAIFAFGLLLVASTVLSILARLHFSANIPVQYIGLHLSFLFCGLLLRLAIVEKVRYAGLAAIGLLCVQFASIAAISDFSLGRDDGFVIAGLQPVLGAYALAAVVFIAAVWSARPNFAFLSFIGQISYSIYLFHWIVCTLVYRVFPLTGQWSDLFVMGLCVLLTILVSWAVFVVVEKRMINFAKRLTAASKPLRPEMVI</sequence>
<keyword evidence="4" id="KW-1185">Reference proteome</keyword>
<keyword evidence="1" id="KW-0472">Membrane</keyword>
<keyword evidence="1" id="KW-0812">Transmembrane</keyword>
<dbReference type="Pfam" id="PF01757">
    <property type="entry name" value="Acyl_transf_3"/>
    <property type="match status" value="1"/>
</dbReference>
<dbReference type="GO" id="GO:0016747">
    <property type="term" value="F:acyltransferase activity, transferring groups other than amino-acyl groups"/>
    <property type="evidence" value="ECO:0007669"/>
    <property type="project" value="InterPro"/>
</dbReference>
<gene>
    <name evidence="3" type="ORF">C5750_16035</name>
</gene>
<keyword evidence="3" id="KW-0808">Transferase</keyword>
<dbReference type="PANTHER" id="PTHR23028:SF53">
    <property type="entry name" value="ACYL_TRANSF_3 DOMAIN-CONTAINING PROTEIN"/>
    <property type="match status" value="1"/>
</dbReference>
<dbReference type="EMBL" id="PVBT01000004">
    <property type="protein sequence ID" value="PRD52395.1"/>
    <property type="molecule type" value="Genomic_DNA"/>
</dbReference>
<proteinExistence type="predicted"/>
<feature type="transmembrane region" description="Helical" evidence="1">
    <location>
        <begin position="218"/>
        <end position="237"/>
    </location>
</feature>
<evidence type="ECO:0000259" key="2">
    <source>
        <dbReference type="Pfam" id="PF01757"/>
    </source>
</evidence>
<dbReference type="RefSeq" id="WP_105734905.1">
    <property type="nucleotide sequence ID" value="NZ_PVBT01000004.1"/>
</dbReference>
<feature type="transmembrane region" description="Helical" evidence="1">
    <location>
        <begin position="162"/>
        <end position="186"/>
    </location>
</feature>
<dbReference type="InterPro" id="IPR050879">
    <property type="entry name" value="Acyltransferase_3"/>
</dbReference>
<feature type="domain" description="Acyltransferase 3" evidence="2">
    <location>
        <begin position="9"/>
        <end position="333"/>
    </location>
</feature>
<dbReference type="AlphaFoldDB" id="A0A2S9JHD5"/>
<feature type="transmembrane region" description="Helical" evidence="1">
    <location>
        <begin position="278"/>
        <end position="303"/>
    </location>
</feature>
<feature type="transmembrane region" description="Helical" evidence="1">
    <location>
        <begin position="315"/>
        <end position="336"/>
    </location>
</feature>
<dbReference type="GO" id="GO:0000271">
    <property type="term" value="P:polysaccharide biosynthetic process"/>
    <property type="evidence" value="ECO:0007669"/>
    <property type="project" value="TreeGrafter"/>
</dbReference>
<feature type="transmembrane region" description="Helical" evidence="1">
    <location>
        <begin position="249"/>
        <end position="271"/>
    </location>
</feature>
<evidence type="ECO:0000313" key="3">
    <source>
        <dbReference type="EMBL" id="PRD52395.1"/>
    </source>
</evidence>
<organism evidence="3 4">
    <name type="scientific">Phyllobacterium myrsinacearum</name>
    <dbReference type="NCBI Taxonomy" id="28101"/>
    <lineage>
        <taxon>Bacteria</taxon>
        <taxon>Pseudomonadati</taxon>
        <taxon>Pseudomonadota</taxon>
        <taxon>Alphaproteobacteria</taxon>
        <taxon>Hyphomicrobiales</taxon>
        <taxon>Phyllobacteriaceae</taxon>
        <taxon>Phyllobacterium</taxon>
    </lineage>
</organism>
<dbReference type="PANTHER" id="PTHR23028">
    <property type="entry name" value="ACETYLTRANSFERASE"/>
    <property type="match status" value="1"/>
</dbReference>
<protein>
    <submittedName>
        <fullName evidence="3">Acyltransferase</fullName>
    </submittedName>
</protein>
<keyword evidence="3" id="KW-0012">Acyltransferase</keyword>
<dbReference type="OrthoDB" id="9807745at2"/>
<reference evidence="3 4" key="1">
    <citation type="submission" date="2018-02" db="EMBL/GenBank/DDBJ databases">
        <title>The draft genome of Phyllobacterium myrsinacearum DSM5892.</title>
        <authorList>
            <person name="Li L."/>
            <person name="Liu L."/>
            <person name="Zhang X."/>
            <person name="Wang T."/>
        </authorList>
    </citation>
    <scope>NUCLEOTIDE SEQUENCE [LARGE SCALE GENOMIC DNA]</scope>
    <source>
        <strain evidence="3 4">DSM 5892</strain>
    </source>
</reference>
<feature type="transmembrane region" description="Helical" evidence="1">
    <location>
        <begin position="192"/>
        <end position="211"/>
    </location>
</feature>
<feature type="transmembrane region" description="Helical" evidence="1">
    <location>
        <begin position="87"/>
        <end position="106"/>
    </location>
</feature>
<dbReference type="GO" id="GO:0016020">
    <property type="term" value="C:membrane"/>
    <property type="evidence" value="ECO:0007669"/>
    <property type="project" value="TreeGrafter"/>
</dbReference>
<feature type="transmembrane region" description="Helical" evidence="1">
    <location>
        <begin position="53"/>
        <end position="75"/>
    </location>
</feature>
<dbReference type="InterPro" id="IPR002656">
    <property type="entry name" value="Acyl_transf_3_dom"/>
</dbReference>
<evidence type="ECO:0000313" key="4">
    <source>
        <dbReference type="Proteomes" id="UP000238563"/>
    </source>
</evidence>